<reference evidence="3" key="1">
    <citation type="submission" date="2016-11" db="UniProtKB">
        <authorList>
            <consortium name="WormBaseParasite"/>
        </authorList>
    </citation>
    <scope>IDENTIFICATION</scope>
</reference>
<dbReference type="InterPro" id="IPR046341">
    <property type="entry name" value="SET_dom_sf"/>
</dbReference>
<dbReference type="PANTHER" id="PTHR13271">
    <property type="entry name" value="UNCHARACTERIZED PUTATIVE METHYLTRANSFERASE"/>
    <property type="match status" value="1"/>
</dbReference>
<dbReference type="PANTHER" id="PTHR13271:SF151">
    <property type="entry name" value="SET DOMAIN-CONTAINING PROTEIN 4"/>
    <property type="match status" value="1"/>
</dbReference>
<dbReference type="InterPro" id="IPR001214">
    <property type="entry name" value="SET_dom"/>
</dbReference>
<evidence type="ECO:0000313" key="3">
    <source>
        <dbReference type="WBParaSite" id="L893_g10566.t1"/>
    </source>
</evidence>
<dbReference type="GO" id="GO:0016279">
    <property type="term" value="F:protein-lysine N-methyltransferase activity"/>
    <property type="evidence" value="ECO:0007669"/>
    <property type="project" value="TreeGrafter"/>
</dbReference>
<name>A0A1I7XXS1_9BILA</name>
<dbReference type="SUPFAM" id="SSF82199">
    <property type="entry name" value="SET domain"/>
    <property type="match status" value="1"/>
</dbReference>
<accession>A0A1I7XXS1</accession>
<feature type="domain" description="SET" evidence="1">
    <location>
        <begin position="36"/>
        <end position="251"/>
    </location>
</feature>
<dbReference type="PROSITE" id="PS50280">
    <property type="entry name" value="SET"/>
    <property type="match status" value="1"/>
</dbReference>
<keyword evidence="2" id="KW-1185">Reference proteome</keyword>
<evidence type="ECO:0000259" key="1">
    <source>
        <dbReference type="PROSITE" id="PS50280"/>
    </source>
</evidence>
<protein>
    <submittedName>
        <fullName evidence="3">SET domain-containing protein</fullName>
    </submittedName>
</protein>
<dbReference type="CDD" id="cd10527">
    <property type="entry name" value="SET_LSMT"/>
    <property type="match status" value="1"/>
</dbReference>
<dbReference type="Gene3D" id="3.90.1410.10">
    <property type="entry name" value="set domain protein methyltransferase, domain 1"/>
    <property type="match status" value="1"/>
</dbReference>
<dbReference type="InterPro" id="IPR050600">
    <property type="entry name" value="SETD3_SETD6_MTase"/>
</dbReference>
<dbReference type="Proteomes" id="UP000095287">
    <property type="component" value="Unplaced"/>
</dbReference>
<evidence type="ECO:0000313" key="2">
    <source>
        <dbReference type="Proteomes" id="UP000095287"/>
    </source>
</evidence>
<dbReference type="WBParaSite" id="L893_g10566.t1">
    <property type="protein sequence ID" value="L893_g10566.t1"/>
    <property type="gene ID" value="L893_g10566"/>
</dbReference>
<sequence length="326" mass="37222">MYPSPPKRVLLLLQMCKAKLEALINWAKSKGAELDPTFEFQLINDSKGYGAVALEDMKASDENNVNVMFSTPICIEISSDNIKSDPYFQEVAQYSDRLSNTELVILALCVEKRKGESSTFWPYVDYLPDKLNLGPMNIDLTEFPVDMRKEYVVDCISKRRSLRNISNNVKSFHFNEEEIEWAYNIVHSRSLIDKDNVTLQPVADLFNASQEPKVSLKTQCSTKTERERKYYNLGLIIADVKKGDELCISYDNSLNNVCLWFKHGFTFENNENNRGMAIEADEVRSLLKSVNLGSIEIPDGIFCIIENRRTSAAMEKCFKKISKASE</sequence>
<organism evidence="2 3">
    <name type="scientific">Steinernema glaseri</name>
    <dbReference type="NCBI Taxonomy" id="37863"/>
    <lineage>
        <taxon>Eukaryota</taxon>
        <taxon>Metazoa</taxon>
        <taxon>Ecdysozoa</taxon>
        <taxon>Nematoda</taxon>
        <taxon>Chromadorea</taxon>
        <taxon>Rhabditida</taxon>
        <taxon>Tylenchina</taxon>
        <taxon>Panagrolaimomorpha</taxon>
        <taxon>Strongyloidoidea</taxon>
        <taxon>Steinernematidae</taxon>
        <taxon>Steinernema</taxon>
    </lineage>
</organism>
<proteinExistence type="predicted"/>
<dbReference type="AlphaFoldDB" id="A0A1I7XXS1"/>